<dbReference type="Proteomes" id="UP000656319">
    <property type="component" value="Unassembled WGS sequence"/>
</dbReference>
<name>A0ABN7HZ57_9BURK</name>
<reference evidence="2 3" key="1">
    <citation type="submission" date="2020-10" db="EMBL/GenBank/DDBJ databases">
        <authorList>
            <person name="Peeters C."/>
        </authorList>
    </citation>
    <scope>NUCLEOTIDE SEQUENCE [LARGE SCALE GENOMIC DNA]</scope>
    <source>
        <strain evidence="2 3">LMG 27952</strain>
    </source>
</reference>
<keyword evidence="3" id="KW-1185">Reference proteome</keyword>
<dbReference type="CDD" id="cd02226">
    <property type="entry name" value="cupin_YdbB-like"/>
    <property type="match status" value="1"/>
</dbReference>
<sequence length="125" mass="13957">MSTDAFPYLTRINVLYAAGEIIDVPALVAANSHPWYNQTLCEVNQSVVRLGVVQGEYHWHKHDAEDEFFYVVSGRFLIDLEDRLVDLGPGQAFVVHKGLLHRPRAPEKTVILMVEATGIVPTGNT</sequence>
<dbReference type="SUPFAM" id="SSF51182">
    <property type="entry name" value="RmlC-like cupins"/>
    <property type="match status" value="1"/>
</dbReference>
<dbReference type="Gene3D" id="2.60.120.10">
    <property type="entry name" value="Jelly Rolls"/>
    <property type="match status" value="1"/>
</dbReference>
<accession>A0ABN7HZ57</accession>
<dbReference type="InterPro" id="IPR052044">
    <property type="entry name" value="PKS_Associated_Protein"/>
</dbReference>
<dbReference type="InterPro" id="IPR014710">
    <property type="entry name" value="RmlC-like_jellyroll"/>
</dbReference>
<dbReference type="PANTHER" id="PTHR36114:SF1">
    <property type="entry name" value="16.7 KDA PROTEIN IN WHIE LOCUS"/>
    <property type="match status" value="1"/>
</dbReference>
<dbReference type="PANTHER" id="PTHR36114">
    <property type="entry name" value="16.7 KDA PROTEIN IN WHIE LOCUS"/>
    <property type="match status" value="1"/>
</dbReference>
<dbReference type="InterPro" id="IPR013096">
    <property type="entry name" value="Cupin_2"/>
</dbReference>
<dbReference type="EMBL" id="CAJHCQ010000011">
    <property type="protein sequence ID" value="CAD6545636.1"/>
    <property type="molecule type" value="Genomic_DNA"/>
</dbReference>
<dbReference type="InterPro" id="IPR000595">
    <property type="entry name" value="cNMP-bd_dom"/>
</dbReference>
<evidence type="ECO:0000313" key="3">
    <source>
        <dbReference type="Proteomes" id="UP000656319"/>
    </source>
</evidence>
<comment type="caution">
    <text evidence="2">The sequence shown here is derived from an EMBL/GenBank/DDBJ whole genome shotgun (WGS) entry which is preliminary data.</text>
</comment>
<protein>
    <recommendedName>
        <fullName evidence="1">Cyclic nucleotide-binding domain-containing protein</fullName>
    </recommendedName>
</protein>
<feature type="domain" description="Cyclic nucleotide-binding" evidence="1">
    <location>
        <begin position="55"/>
        <end position="105"/>
    </location>
</feature>
<gene>
    <name evidence="2" type="ORF">LMG27952_04337</name>
</gene>
<evidence type="ECO:0000313" key="2">
    <source>
        <dbReference type="EMBL" id="CAD6545636.1"/>
    </source>
</evidence>
<dbReference type="InterPro" id="IPR011051">
    <property type="entry name" value="RmlC_Cupin_sf"/>
</dbReference>
<organism evidence="2 3">
    <name type="scientific">Paraburkholderia hiiakae</name>
    <dbReference type="NCBI Taxonomy" id="1081782"/>
    <lineage>
        <taxon>Bacteria</taxon>
        <taxon>Pseudomonadati</taxon>
        <taxon>Pseudomonadota</taxon>
        <taxon>Betaproteobacteria</taxon>
        <taxon>Burkholderiales</taxon>
        <taxon>Burkholderiaceae</taxon>
        <taxon>Paraburkholderia</taxon>
    </lineage>
</organism>
<dbReference type="PROSITE" id="PS50042">
    <property type="entry name" value="CNMP_BINDING_3"/>
    <property type="match status" value="1"/>
</dbReference>
<proteinExistence type="predicted"/>
<dbReference type="Pfam" id="PF07883">
    <property type="entry name" value="Cupin_2"/>
    <property type="match status" value="1"/>
</dbReference>
<evidence type="ECO:0000259" key="1">
    <source>
        <dbReference type="PROSITE" id="PS50042"/>
    </source>
</evidence>